<dbReference type="SUPFAM" id="SSF56300">
    <property type="entry name" value="Metallo-dependent phosphatases"/>
    <property type="match status" value="1"/>
</dbReference>
<dbReference type="InterPro" id="IPR036907">
    <property type="entry name" value="5'-Nucleotdase_C_sf"/>
</dbReference>
<protein>
    <submittedName>
        <fullName evidence="6">5-Nucleotidase</fullName>
    </submittedName>
</protein>
<keyword evidence="2" id="KW-0732">Signal</keyword>
<feature type="region of interest" description="Disordered" evidence="3">
    <location>
        <begin position="1"/>
        <end position="33"/>
    </location>
</feature>
<comment type="similarity">
    <text evidence="1">Belongs to the 5'-nucleotidase family.</text>
</comment>
<dbReference type="EMBL" id="CAICTM010000136">
    <property type="protein sequence ID" value="CAB9502471.1"/>
    <property type="molecule type" value="Genomic_DNA"/>
</dbReference>
<evidence type="ECO:0000256" key="3">
    <source>
        <dbReference type="SAM" id="MobiDB-lite"/>
    </source>
</evidence>
<feature type="domain" description="Calcineurin-like phosphoesterase" evidence="4">
    <location>
        <begin position="41"/>
        <end position="263"/>
    </location>
</feature>
<dbReference type="PANTHER" id="PTHR11575">
    <property type="entry name" value="5'-NUCLEOTIDASE-RELATED"/>
    <property type="match status" value="1"/>
</dbReference>
<evidence type="ECO:0000256" key="2">
    <source>
        <dbReference type="ARBA" id="ARBA00022729"/>
    </source>
</evidence>
<evidence type="ECO:0000259" key="4">
    <source>
        <dbReference type="Pfam" id="PF00149"/>
    </source>
</evidence>
<evidence type="ECO:0000259" key="5">
    <source>
        <dbReference type="Pfam" id="PF02872"/>
    </source>
</evidence>
<dbReference type="GO" id="GO:0009166">
    <property type="term" value="P:nucleotide catabolic process"/>
    <property type="evidence" value="ECO:0007669"/>
    <property type="project" value="InterPro"/>
</dbReference>
<dbReference type="Proteomes" id="UP001153069">
    <property type="component" value="Unassembled WGS sequence"/>
</dbReference>
<dbReference type="Pfam" id="PF00149">
    <property type="entry name" value="Metallophos"/>
    <property type="match status" value="1"/>
</dbReference>
<dbReference type="SUPFAM" id="SSF55816">
    <property type="entry name" value="5'-nucleotidase (syn. UDP-sugar hydrolase), C-terminal domain"/>
    <property type="match status" value="1"/>
</dbReference>
<proteinExistence type="inferred from homology"/>
<dbReference type="InterPro" id="IPR008334">
    <property type="entry name" value="5'-Nucleotdase_C"/>
</dbReference>
<evidence type="ECO:0000313" key="7">
    <source>
        <dbReference type="Proteomes" id="UP001153069"/>
    </source>
</evidence>
<dbReference type="Pfam" id="PF02872">
    <property type="entry name" value="5_nucleotid_C"/>
    <property type="match status" value="1"/>
</dbReference>
<dbReference type="InterPro" id="IPR004843">
    <property type="entry name" value="Calcineurin-like_PHP"/>
</dbReference>
<dbReference type="OrthoDB" id="10252235at2759"/>
<feature type="compositionally biased region" description="Polar residues" evidence="3">
    <location>
        <begin position="1"/>
        <end position="18"/>
    </location>
</feature>
<keyword evidence="7" id="KW-1185">Reference proteome</keyword>
<dbReference type="InterPro" id="IPR029052">
    <property type="entry name" value="Metallo-depent_PP-like"/>
</dbReference>
<gene>
    <name evidence="6" type="ORF">SEMRO_137_G064480.1</name>
</gene>
<evidence type="ECO:0000313" key="6">
    <source>
        <dbReference type="EMBL" id="CAB9502471.1"/>
    </source>
</evidence>
<accession>A0A9N8DKT8</accession>
<dbReference type="Gene3D" id="3.60.21.10">
    <property type="match status" value="1"/>
</dbReference>
<organism evidence="6 7">
    <name type="scientific">Seminavis robusta</name>
    <dbReference type="NCBI Taxonomy" id="568900"/>
    <lineage>
        <taxon>Eukaryota</taxon>
        <taxon>Sar</taxon>
        <taxon>Stramenopiles</taxon>
        <taxon>Ochrophyta</taxon>
        <taxon>Bacillariophyta</taxon>
        <taxon>Bacillariophyceae</taxon>
        <taxon>Bacillariophycidae</taxon>
        <taxon>Naviculales</taxon>
        <taxon>Naviculaceae</taxon>
        <taxon>Seminavis</taxon>
    </lineage>
</organism>
<dbReference type="AlphaFoldDB" id="A0A9N8DKT8"/>
<evidence type="ECO:0000256" key="1">
    <source>
        <dbReference type="ARBA" id="ARBA00006654"/>
    </source>
</evidence>
<dbReference type="Gene3D" id="3.90.780.10">
    <property type="entry name" value="5'-Nucleotidase, C-terminal domain"/>
    <property type="match status" value="1"/>
</dbReference>
<dbReference type="GO" id="GO:0016787">
    <property type="term" value="F:hydrolase activity"/>
    <property type="evidence" value="ECO:0007669"/>
    <property type="project" value="InterPro"/>
</dbReference>
<comment type="caution">
    <text evidence="6">The sequence shown here is derived from an EMBL/GenBank/DDBJ whole genome shotgun (WGS) entry which is preliminary data.</text>
</comment>
<sequence>MAVNSPEQTNGVSNGHSNRSSERTAEPLLGNRPRTANGTFLRILTINDVYKLENFPHFAAAVDMARALASDQDCVVASFLNGDFLSPSILTALDRGRALMNGVNLANIDYLCLGNHEFDIGFDGLESRLQELSKKTTLINSNVDDDFLSKHYPPFHFLQIGEERTAVVGGFLTNQIDIFPPKAKPKIRPIEESCVSTWEDAKAAFKTANNNPNSDTNDTKLPDLFLPMTHQLMHQDRNTATFLAQHEELKSRTPIILGGHDHEVYLEEVGQSIIAKVGVDAEKIGIIDVWWTADGQVKSRLSLVPCDEFPKDTLSEKYAQETSAKVNKLMSTPIASLPKGGGSTKKVRFEASPVASWLLSTVKRGLNRTQDKHIDCALIQAGGIRGQADYDGSAPFRVGDLYNEFAFETPTGIVEVPGWVLAESVQNTRSAAKPAPQFLHLDTDCTVLQQGDDHILTHVNGAPLVKDRLYRICTWNNTLNGVNDIQPLLAYVQTNVTVPDDEACRPAKDIVLEVLVVDAWRHLFELPSHVDNNCHSCVPGLTQPDIETAVDRVFAEMECAGDGVVNIDALYDYMESKGHRIYHGCGIAMEMMKLVDVEGKGQLSRDLVLEQLQIHACGP</sequence>
<dbReference type="InterPro" id="IPR006179">
    <property type="entry name" value="5_nucleotidase/apyrase"/>
</dbReference>
<reference evidence="6" key="1">
    <citation type="submission" date="2020-06" db="EMBL/GenBank/DDBJ databases">
        <authorList>
            <consortium name="Plant Systems Biology data submission"/>
        </authorList>
    </citation>
    <scope>NUCLEOTIDE SEQUENCE</scope>
    <source>
        <strain evidence="6">D6</strain>
    </source>
</reference>
<feature type="domain" description="5'-Nucleotidase C-terminal" evidence="5">
    <location>
        <begin position="355"/>
        <end position="481"/>
    </location>
</feature>
<dbReference type="PANTHER" id="PTHR11575:SF48">
    <property type="entry name" value="5'-NUCLEOTIDASE"/>
    <property type="match status" value="1"/>
</dbReference>
<name>A0A9N8DKT8_9STRA</name>